<accession>A0A4U5NEC1</accession>
<evidence type="ECO:0000256" key="1">
    <source>
        <dbReference type="SAM" id="MobiDB-lite"/>
    </source>
</evidence>
<proteinExistence type="predicted"/>
<dbReference type="EMBL" id="AZBU02000004">
    <property type="protein sequence ID" value="TKR81329.1"/>
    <property type="molecule type" value="Genomic_DNA"/>
</dbReference>
<reference evidence="2" key="2">
    <citation type="journal article" date="2015" name="Genome Biol.">
        <title>Comparative genomics of Steinernema reveals deeply conserved gene regulatory networks.</title>
        <authorList>
            <person name="Dillman A.R."/>
            <person name="Macchietto M."/>
            <person name="Porter C.F."/>
            <person name="Rogers A."/>
            <person name="Williams B."/>
            <person name="Antoshechkin I."/>
            <person name="Lee M.M."/>
            <person name="Goodwin Z."/>
            <person name="Lu X."/>
            <person name="Lewis E.E."/>
            <person name="Goodrich-Blair H."/>
            <person name="Stock S.P."/>
            <person name="Adams B.J."/>
            <person name="Sternberg P.W."/>
            <person name="Mortazavi A."/>
        </authorList>
    </citation>
    <scope>NUCLEOTIDE SEQUENCE [LARGE SCALE GENOMIC DNA]</scope>
    <source>
        <strain evidence="2">ALL</strain>
    </source>
</reference>
<protein>
    <submittedName>
        <fullName evidence="2">Uncharacterized protein</fullName>
    </submittedName>
</protein>
<reference evidence="2" key="1">
    <citation type="submission" date="2013-11" db="EMBL/GenBank/DDBJ databases">
        <authorList>
            <person name="Sternberg P."/>
            <person name="Dillman A."/>
            <person name="Macchietto M."/>
        </authorList>
    </citation>
    <scope>NUCLEOTIDE SEQUENCE</scope>
    <source>
        <strain evidence="2">ALL</strain>
    </source>
</reference>
<name>A0A4U5NEC1_STECR</name>
<evidence type="ECO:0000313" key="2">
    <source>
        <dbReference type="EMBL" id="TKR81329.1"/>
    </source>
</evidence>
<gene>
    <name evidence="2" type="ORF">L596_015212</name>
</gene>
<feature type="region of interest" description="Disordered" evidence="1">
    <location>
        <begin position="41"/>
        <end position="87"/>
    </location>
</feature>
<sequence length="87" mass="9179">MDDRDIQRCADLHPGDSAPAALIASSGFAQTPLAAQARNVKIDEGNPAQQAPFAVPPPSIHDSEGKKPLNSVGNLPKNSLLPEERPM</sequence>
<reference evidence="2" key="3">
    <citation type="journal article" date="2019" name="G3 (Bethesda)">
        <title>Hybrid Assembly of the Genome of the Entomopathogenic Nematode Steinernema carpocapsae Identifies the X-Chromosome.</title>
        <authorList>
            <person name="Serra L."/>
            <person name="Macchietto M."/>
            <person name="Macias-Munoz A."/>
            <person name="McGill C.J."/>
            <person name="Rodriguez I.M."/>
            <person name="Rodriguez B."/>
            <person name="Murad R."/>
            <person name="Mortazavi A."/>
        </authorList>
    </citation>
    <scope>NUCLEOTIDE SEQUENCE</scope>
    <source>
        <strain evidence="2">ALL</strain>
    </source>
</reference>
<dbReference type="AlphaFoldDB" id="A0A4U5NEC1"/>
<comment type="caution">
    <text evidence="2">The sequence shown here is derived from an EMBL/GenBank/DDBJ whole genome shotgun (WGS) entry which is preliminary data.</text>
</comment>
<organism evidence="2">
    <name type="scientific">Steinernema carpocapsae</name>
    <name type="common">Entomopathogenic nematode</name>
    <dbReference type="NCBI Taxonomy" id="34508"/>
    <lineage>
        <taxon>Eukaryota</taxon>
        <taxon>Metazoa</taxon>
        <taxon>Ecdysozoa</taxon>
        <taxon>Nematoda</taxon>
        <taxon>Chromadorea</taxon>
        <taxon>Rhabditida</taxon>
        <taxon>Tylenchina</taxon>
        <taxon>Panagrolaimomorpha</taxon>
        <taxon>Strongyloidoidea</taxon>
        <taxon>Steinernematidae</taxon>
        <taxon>Steinernema</taxon>
    </lineage>
</organism>